<dbReference type="CDD" id="cd02042">
    <property type="entry name" value="ParAB_family"/>
    <property type="match status" value="1"/>
</dbReference>
<dbReference type="InterPro" id="IPR050678">
    <property type="entry name" value="DNA_Partitioning_ATPase"/>
</dbReference>
<dbReference type="PIRSF" id="PIRSF009320">
    <property type="entry name" value="Nuc_binding_HP_1000"/>
    <property type="match status" value="1"/>
</dbReference>
<evidence type="ECO:0000313" key="2">
    <source>
        <dbReference type="EMBL" id="SNT43193.1"/>
    </source>
</evidence>
<sequence length="260" mass="28671">MIRLVISNQRGGVSKTTTTTTLAREFADRGKRVLVIDTDPQGSISSVLGLKPEYGLYNFVIEKLRFDDCIVKISPQLHVLCSNRETTKVETILMGNVAREHAFSQLFSQVEKDYDVVLIDVSPSITLLQTCAMVYAERVLIPIGMDTLSFQGAMASIEASKSLNQLLKANIRTVGLLPVMVDRRLAMTTTVLEGLEGLSQGTKIPMLHPIRTDQSVTKAARAAQFIVDYDPKCKAAEDYHQVADELEKLLKEDLNVTAAA</sequence>
<dbReference type="PANTHER" id="PTHR13696">
    <property type="entry name" value="P-LOOP CONTAINING NUCLEOSIDE TRIPHOSPHATE HYDROLASE"/>
    <property type="match status" value="1"/>
</dbReference>
<reference evidence="2 3" key="1">
    <citation type="submission" date="2017-06" db="EMBL/GenBank/DDBJ databases">
        <authorList>
            <person name="Kim H.J."/>
            <person name="Triplett B.A."/>
        </authorList>
    </citation>
    <scope>NUCLEOTIDE SEQUENCE [LARGE SCALE GENOMIC DNA]</scope>
    <source>
        <strain evidence="2 3">DSM 18704</strain>
    </source>
</reference>
<dbReference type="AlphaFoldDB" id="A0A239MLQ9"/>
<keyword evidence="3" id="KW-1185">Reference proteome</keyword>
<gene>
    <name evidence="2" type="ORF">SAMN05421770_11519</name>
</gene>
<dbReference type="InterPro" id="IPR025669">
    <property type="entry name" value="AAA_dom"/>
</dbReference>
<dbReference type="EMBL" id="FZOU01000015">
    <property type="protein sequence ID" value="SNT43193.1"/>
    <property type="molecule type" value="Genomic_DNA"/>
</dbReference>
<evidence type="ECO:0000259" key="1">
    <source>
        <dbReference type="Pfam" id="PF13614"/>
    </source>
</evidence>
<dbReference type="PANTHER" id="PTHR13696:SF99">
    <property type="entry name" value="COBYRINIC ACID AC-DIAMIDE SYNTHASE"/>
    <property type="match status" value="1"/>
</dbReference>
<feature type="domain" description="AAA" evidence="1">
    <location>
        <begin position="4"/>
        <end position="171"/>
    </location>
</feature>
<dbReference type="RefSeq" id="WP_176441909.1">
    <property type="nucleotide sequence ID" value="NZ_FZOU01000015.1"/>
</dbReference>
<organism evidence="2 3">
    <name type="scientific">Granulicella rosea</name>
    <dbReference type="NCBI Taxonomy" id="474952"/>
    <lineage>
        <taxon>Bacteria</taxon>
        <taxon>Pseudomonadati</taxon>
        <taxon>Acidobacteriota</taxon>
        <taxon>Terriglobia</taxon>
        <taxon>Terriglobales</taxon>
        <taxon>Acidobacteriaceae</taxon>
        <taxon>Granulicella</taxon>
    </lineage>
</organism>
<protein>
    <submittedName>
        <fullName evidence="2">Chromosome partitioning protein</fullName>
    </submittedName>
</protein>
<dbReference type="Gene3D" id="3.40.50.300">
    <property type="entry name" value="P-loop containing nucleotide triphosphate hydrolases"/>
    <property type="match status" value="1"/>
</dbReference>
<dbReference type="Pfam" id="PF13614">
    <property type="entry name" value="AAA_31"/>
    <property type="match status" value="1"/>
</dbReference>
<dbReference type="InterPro" id="IPR027417">
    <property type="entry name" value="P-loop_NTPase"/>
</dbReference>
<proteinExistence type="predicted"/>
<dbReference type="Proteomes" id="UP000198356">
    <property type="component" value="Unassembled WGS sequence"/>
</dbReference>
<evidence type="ECO:0000313" key="3">
    <source>
        <dbReference type="Proteomes" id="UP000198356"/>
    </source>
</evidence>
<dbReference type="SUPFAM" id="SSF52540">
    <property type="entry name" value="P-loop containing nucleoside triphosphate hydrolases"/>
    <property type="match status" value="1"/>
</dbReference>
<name>A0A239MLQ9_9BACT</name>
<accession>A0A239MLQ9</accession>